<feature type="transmembrane region" description="Helical" evidence="2">
    <location>
        <begin position="52"/>
        <end position="75"/>
    </location>
</feature>
<dbReference type="AlphaFoldDB" id="A0A316D870"/>
<feature type="transmembrane region" description="Helical" evidence="2">
    <location>
        <begin position="339"/>
        <end position="361"/>
    </location>
</feature>
<gene>
    <name evidence="3" type="ORF">C7459_12043</name>
</gene>
<feature type="transmembrane region" description="Helical" evidence="2">
    <location>
        <begin position="87"/>
        <end position="108"/>
    </location>
</feature>
<evidence type="ECO:0000313" key="4">
    <source>
        <dbReference type="Proteomes" id="UP000245634"/>
    </source>
</evidence>
<sequence>MRPSVRPNWFSSALERRNFKGLTVDGALYFVALTFLDATILIPLFLQHVSGSPLLIGLATAIRHLCFVLPQVFIAKWMHRIPRLNRFVFRTYLFCRFGFLLVIGMLFFNSQSPWVLICFFIGHTLFCLGEGLIQVPWMDLFGRTIRPQNHGKLFGLMQTLGAVGSFAAGLLIQHVLSHPERFPYPLNFLIVFSMAFLLLTCSTLSFLYVREGVRRSEVPLEPEKKRSEPSQTLAATLRQNLPFRRLTLIQMLIGLHQLAMPFYILYVQEMPGVEMDLIGRLVIAQIVGGMVGGLLFGLLSEKFDNRTTIRWAVLTNVGVPILILYAGQQAGGVGQQSLVVLAFCLMGVVSGGWIGFTNYLLEISNDHTRGRLVAYLNMCTAPLSLLPVFSGSLLQAFSYENVFGIVLILLLVALFLSWKLPLTTIRHRRGERGVRSDRQTNAAPR</sequence>
<dbReference type="InterPro" id="IPR036259">
    <property type="entry name" value="MFS_trans_sf"/>
</dbReference>
<accession>A0A316D870</accession>
<keyword evidence="2" id="KW-1133">Transmembrane helix</keyword>
<keyword evidence="4" id="KW-1185">Reference proteome</keyword>
<feature type="transmembrane region" description="Helical" evidence="2">
    <location>
        <begin position="278"/>
        <end position="299"/>
    </location>
</feature>
<dbReference type="RefSeq" id="WP_170119564.1">
    <property type="nucleotide sequence ID" value="NZ_QGGL01000020.1"/>
</dbReference>
<feature type="transmembrane region" description="Helical" evidence="2">
    <location>
        <begin position="153"/>
        <end position="176"/>
    </location>
</feature>
<dbReference type="GO" id="GO:0005886">
    <property type="term" value="C:plasma membrane"/>
    <property type="evidence" value="ECO:0007669"/>
    <property type="project" value="UniProtKB-SubCell"/>
</dbReference>
<dbReference type="Proteomes" id="UP000245634">
    <property type="component" value="Unassembled WGS sequence"/>
</dbReference>
<comment type="caution">
    <text evidence="3">The sequence shown here is derived from an EMBL/GenBank/DDBJ whole genome shotgun (WGS) entry which is preliminary data.</text>
</comment>
<evidence type="ECO:0000256" key="2">
    <source>
        <dbReference type="SAM" id="Phobius"/>
    </source>
</evidence>
<dbReference type="InterPro" id="IPR011701">
    <property type="entry name" value="MFS"/>
</dbReference>
<evidence type="ECO:0000256" key="1">
    <source>
        <dbReference type="ARBA" id="ARBA00004651"/>
    </source>
</evidence>
<feature type="transmembrane region" description="Helical" evidence="2">
    <location>
        <begin position="246"/>
        <end position="266"/>
    </location>
</feature>
<dbReference type="Gene3D" id="1.20.1250.20">
    <property type="entry name" value="MFS general substrate transporter like domains"/>
    <property type="match status" value="2"/>
</dbReference>
<keyword evidence="2" id="KW-0812">Transmembrane</keyword>
<reference evidence="3 4" key="1">
    <citation type="submission" date="2018-05" db="EMBL/GenBank/DDBJ databases">
        <title>Genomic Encyclopedia of Type Strains, Phase IV (KMG-IV): sequencing the most valuable type-strain genomes for metagenomic binning, comparative biology and taxonomic classification.</title>
        <authorList>
            <person name="Goeker M."/>
        </authorList>
    </citation>
    <scope>NUCLEOTIDE SEQUENCE [LARGE SCALE GENOMIC DNA]</scope>
    <source>
        <strain evidence="3 4">DSM 18773</strain>
    </source>
</reference>
<proteinExistence type="predicted"/>
<dbReference type="InterPro" id="IPR052528">
    <property type="entry name" value="Sugar_transport-like"/>
</dbReference>
<dbReference type="CDD" id="cd06174">
    <property type="entry name" value="MFS"/>
    <property type="match status" value="1"/>
</dbReference>
<dbReference type="Pfam" id="PF07690">
    <property type="entry name" value="MFS_1"/>
    <property type="match status" value="1"/>
</dbReference>
<dbReference type="EMBL" id="QGGL01000020">
    <property type="protein sequence ID" value="PWK06280.1"/>
    <property type="molecule type" value="Genomic_DNA"/>
</dbReference>
<dbReference type="PANTHER" id="PTHR23526:SF1">
    <property type="entry name" value="MAJOR FACILITATOR SUPERFAMILY MFS_1"/>
    <property type="match status" value="1"/>
</dbReference>
<feature type="transmembrane region" description="Helical" evidence="2">
    <location>
        <begin position="311"/>
        <end position="327"/>
    </location>
</feature>
<dbReference type="PANTHER" id="PTHR23526">
    <property type="entry name" value="INTEGRAL MEMBRANE TRANSPORT PROTEIN-RELATED"/>
    <property type="match status" value="1"/>
</dbReference>
<protein>
    <submittedName>
        <fullName evidence="3">MFS transporter</fullName>
    </submittedName>
</protein>
<keyword evidence="2" id="KW-0472">Membrane</keyword>
<feature type="transmembrane region" description="Helical" evidence="2">
    <location>
        <begin position="373"/>
        <end position="396"/>
    </location>
</feature>
<organism evidence="3 4">
    <name type="scientific">Tumebacillus permanentifrigoris</name>
    <dbReference type="NCBI Taxonomy" id="378543"/>
    <lineage>
        <taxon>Bacteria</taxon>
        <taxon>Bacillati</taxon>
        <taxon>Bacillota</taxon>
        <taxon>Bacilli</taxon>
        <taxon>Bacillales</taxon>
        <taxon>Alicyclobacillaceae</taxon>
        <taxon>Tumebacillus</taxon>
    </lineage>
</organism>
<dbReference type="SUPFAM" id="SSF103473">
    <property type="entry name" value="MFS general substrate transporter"/>
    <property type="match status" value="1"/>
</dbReference>
<dbReference type="GO" id="GO:0022857">
    <property type="term" value="F:transmembrane transporter activity"/>
    <property type="evidence" value="ECO:0007669"/>
    <property type="project" value="InterPro"/>
</dbReference>
<name>A0A316D870_9BACL</name>
<comment type="subcellular location">
    <subcellularLocation>
        <location evidence="1">Cell membrane</location>
        <topology evidence="1">Multi-pass membrane protein</topology>
    </subcellularLocation>
</comment>
<feature type="transmembrane region" description="Helical" evidence="2">
    <location>
        <begin position="26"/>
        <end position="46"/>
    </location>
</feature>
<feature type="transmembrane region" description="Helical" evidence="2">
    <location>
        <begin position="402"/>
        <end position="422"/>
    </location>
</feature>
<feature type="transmembrane region" description="Helical" evidence="2">
    <location>
        <begin position="188"/>
        <end position="209"/>
    </location>
</feature>
<feature type="transmembrane region" description="Helical" evidence="2">
    <location>
        <begin position="114"/>
        <end position="133"/>
    </location>
</feature>
<evidence type="ECO:0000313" key="3">
    <source>
        <dbReference type="EMBL" id="PWK06280.1"/>
    </source>
</evidence>